<evidence type="ECO:0000256" key="2">
    <source>
        <dbReference type="ARBA" id="ARBA00022801"/>
    </source>
</evidence>
<dbReference type="PRINTS" id="PR00793">
    <property type="entry name" value="PROAMNOPTASE"/>
</dbReference>
<protein>
    <submittedName>
        <fullName evidence="4">Alpha/beta hydrolase</fullName>
    </submittedName>
</protein>
<accession>A0A4P7GHE1</accession>
<dbReference type="PRINTS" id="PR00111">
    <property type="entry name" value="ABHYDROLASE"/>
</dbReference>
<dbReference type="InterPro" id="IPR029058">
    <property type="entry name" value="AB_hydrolase_fold"/>
</dbReference>
<sequence>MATLRTGGLELFHEVRGTGDPILGIHGSPSSCAFWEDAAEALAALGTCVVYDRRGFGRSAWATPPLTVDLDDHLDDAVALLAEVGGPAVVIGRSTGGLIALALAVKHPRLVRALVLLEPAVFAIHAEAQAWATQLRENVLSRAGDEPGSAARTVLELALGPGTWESFPGEVQELFAAGGPGVLAEIRGRGLDLSEQPWLPSAEELASVSQPTLVLSGESSYPAALAVDEQLVSSLPEARHEQVRGGHLIDPAHPAVLRFVTEVIADQPSD</sequence>
<dbReference type="OrthoDB" id="9785847at2"/>
<evidence type="ECO:0000256" key="1">
    <source>
        <dbReference type="ARBA" id="ARBA00010088"/>
    </source>
</evidence>
<dbReference type="GO" id="GO:0006508">
    <property type="term" value="P:proteolysis"/>
    <property type="evidence" value="ECO:0007669"/>
    <property type="project" value="InterPro"/>
</dbReference>
<proteinExistence type="inferred from homology"/>
<evidence type="ECO:0000313" key="5">
    <source>
        <dbReference type="Proteomes" id="UP000294894"/>
    </source>
</evidence>
<name>A0A4P7GHE1_9ACTN</name>
<dbReference type="Gene3D" id="3.40.50.1820">
    <property type="entry name" value="alpha/beta hydrolase"/>
    <property type="match status" value="1"/>
</dbReference>
<dbReference type="SUPFAM" id="SSF53474">
    <property type="entry name" value="alpha/beta-Hydrolases"/>
    <property type="match status" value="1"/>
</dbReference>
<keyword evidence="5" id="KW-1185">Reference proteome</keyword>
<dbReference type="PANTHER" id="PTHR43433">
    <property type="entry name" value="HYDROLASE, ALPHA/BETA FOLD FAMILY PROTEIN"/>
    <property type="match status" value="1"/>
</dbReference>
<dbReference type="AlphaFoldDB" id="A0A4P7GHE1"/>
<evidence type="ECO:0000313" key="4">
    <source>
        <dbReference type="EMBL" id="QBR91087.1"/>
    </source>
</evidence>
<dbReference type="RefSeq" id="WP_135073337.1">
    <property type="nucleotide sequence ID" value="NZ_CP038267.1"/>
</dbReference>
<evidence type="ECO:0000259" key="3">
    <source>
        <dbReference type="Pfam" id="PF00561"/>
    </source>
</evidence>
<dbReference type="KEGG" id="noy:EXE57_01490"/>
<dbReference type="EMBL" id="CP038267">
    <property type="protein sequence ID" value="QBR91087.1"/>
    <property type="molecule type" value="Genomic_DNA"/>
</dbReference>
<comment type="similarity">
    <text evidence="1">Belongs to the peptidase S33 family.</text>
</comment>
<dbReference type="InterPro" id="IPR002410">
    <property type="entry name" value="Peptidase_S33"/>
</dbReference>
<dbReference type="Pfam" id="PF00561">
    <property type="entry name" value="Abhydrolase_1"/>
    <property type="match status" value="1"/>
</dbReference>
<keyword evidence="2 4" id="KW-0378">Hydrolase</keyword>
<dbReference type="InterPro" id="IPR050471">
    <property type="entry name" value="AB_hydrolase"/>
</dbReference>
<reference evidence="4 5" key="1">
    <citation type="submission" date="2019-03" db="EMBL/GenBank/DDBJ databases">
        <title>Three New Species of Nocardioides, Nocardioides euryhalodurans sp. nov., Nocardioides seonyuensis sp. nov. and Nocardioides eburneoflavus sp. nov., Iolated from Soil.</title>
        <authorList>
            <person name="Roh S.G."/>
            <person name="Lee C."/>
            <person name="Kim M.-K."/>
            <person name="Kim S.B."/>
        </authorList>
    </citation>
    <scope>NUCLEOTIDE SEQUENCE [LARGE SCALE GENOMIC DNA]</scope>
    <source>
        <strain evidence="4 5">MMS17-SY117</strain>
    </source>
</reference>
<dbReference type="PANTHER" id="PTHR43433:SF5">
    <property type="entry name" value="AB HYDROLASE-1 DOMAIN-CONTAINING PROTEIN"/>
    <property type="match status" value="1"/>
</dbReference>
<feature type="domain" description="AB hydrolase-1" evidence="3">
    <location>
        <begin position="21"/>
        <end position="247"/>
    </location>
</feature>
<organism evidence="4 5">
    <name type="scientific">Nocardioides euryhalodurans</name>
    <dbReference type="NCBI Taxonomy" id="2518370"/>
    <lineage>
        <taxon>Bacteria</taxon>
        <taxon>Bacillati</taxon>
        <taxon>Actinomycetota</taxon>
        <taxon>Actinomycetes</taxon>
        <taxon>Propionibacteriales</taxon>
        <taxon>Nocardioidaceae</taxon>
        <taxon>Nocardioides</taxon>
    </lineage>
</organism>
<dbReference type="GO" id="GO:0004177">
    <property type="term" value="F:aminopeptidase activity"/>
    <property type="evidence" value="ECO:0007669"/>
    <property type="project" value="UniProtKB-EC"/>
</dbReference>
<dbReference type="Proteomes" id="UP000294894">
    <property type="component" value="Chromosome"/>
</dbReference>
<dbReference type="InterPro" id="IPR000073">
    <property type="entry name" value="AB_hydrolase_1"/>
</dbReference>
<gene>
    <name evidence="4" type="ORF">EXE57_01490</name>
</gene>